<comment type="caution">
    <text evidence="1">The sequence shown here is derived from an EMBL/GenBank/DDBJ whole genome shotgun (WGS) entry which is preliminary data.</text>
</comment>
<organism evidence="1 2">
    <name type="scientific">Paenibacillus medicaginis</name>
    <dbReference type="NCBI Taxonomy" id="1470560"/>
    <lineage>
        <taxon>Bacteria</taxon>
        <taxon>Bacillati</taxon>
        <taxon>Bacillota</taxon>
        <taxon>Bacilli</taxon>
        <taxon>Bacillales</taxon>
        <taxon>Paenibacillaceae</taxon>
        <taxon>Paenibacillus</taxon>
    </lineage>
</organism>
<protein>
    <recommendedName>
        <fullName evidence="3">DUF2187 domain-containing protein</fullName>
    </recommendedName>
</protein>
<name>A0ABV5C192_9BACL</name>
<dbReference type="EMBL" id="JBHIRY010000009">
    <property type="protein sequence ID" value="MFB5761135.1"/>
    <property type="molecule type" value="Genomic_DNA"/>
</dbReference>
<evidence type="ECO:0008006" key="3">
    <source>
        <dbReference type="Google" id="ProtNLM"/>
    </source>
</evidence>
<accession>A0ABV5C192</accession>
<keyword evidence="2" id="KW-1185">Reference proteome</keyword>
<dbReference type="Proteomes" id="UP001580430">
    <property type="component" value="Unassembled WGS sequence"/>
</dbReference>
<gene>
    <name evidence="1" type="ORF">ACE5LO_12105</name>
</gene>
<evidence type="ECO:0000313" key="1">
    <source>
        <dbReference type="EMBL" id="MFB5761135.1"/>
    </source>
</evidence>
<proteinExistence type="predicted"/>
<evidence type="ECO:0000313" key="2">
    <source>
        <dbReference type="Proteomes" id="UP001580430"/>
    </source>
</evidence>
<sequence>MVIGQTIRVINGDCKQIAEIEMEHNDKNIETVSRRYIKQYGKITKVDNSSDCLTIVTYERETLGFSI</sequence>
<reference evidence="1 2" key="1">
    <citation type="submission" date="2024-09" db="EMBL/GenBank/DDBJ databases">
        <title>Paenibacillus zeirhizospherea sp. nov., isolated from surface of the maize (Zea mays) roots in a horticulture field, Hungary.</title>
        <authorList>
            <person name="Marton D."/>
            <person name="Farkas M."/>
            <person name="Bedics A."/>
            <person name="Toth E."/>
            <person name="Tancsics A."/>
            <person name="Boka K."/>
            <person name="Marati G."/>
            <person name="Kriszt B."/>
            <person name="Cserhati M."/>
        </authorList>
    </citation>
    <scope>NUCLEOTIDE SEQUENCE [LARGE SCALE GENOMIC DNA]</scope>
    <source>
        <strain evidence="1 2">JCM 18446</strain>
    </source>
</reference>
<dbReference type="RefSeq" id="WP_375520278.1">
    <property type="nucleotide sequence ID" value="NZ_JBHIRY010000009.1"/>
</dbReference>